<dbReference type="InterPro" id="IPR007419">
    <property type="entry name" value="BFD-like_2Fe2S-bd_dom"/>
</dbReference>
<evidence type="ECO:0000256" key="1">
    <source>
        <dbReference type="ARBA" id="ARBA00001942"/>
    </source>
</evidence>
<evidence type="ECO:0000256" key="2">
    <source>
        <dbReference type="ARBA" id="ARBA00001966"/>
    </source>
</evidence>
<evidence type="ECO:0000256" key="14">
    <source>
        <dbReference type="SAM" id="MobiDB-lite"/>
    </source>
</evidence>
<evidence type="ECO:0000256" key="10">
    <source>
        <dbReference type="ARBA" id="ARBA00023002"/>
    </source>
</evidence>
<keyword evidence="17" id="KW-1185">Reference proteome</keyword>
<evidence type="ECO:0000256" key="3">
    <source>
        <dbReference type="ARBA" id="ARBA00001974"/>
    </source>
</evidence>
<dbReference type="SMART" id="SM00926">
    <property type="entry name" value="Molybdop_Fe4S4"/>
    <property type="match status" value="1"/>
</dbReference>
<dbReference type="CDD" id="cd02754">
    <property type="entry name" value="MopB_Nitrate-R-NapA-like"/>
    <property type="match status" value="1"/>
</dbReference>
<keyword evidence="13" id="KW-0534">Nitrate assimilation</keyword>
<gene>
    <name evidence="16" type="ORF">SK069_09690</name>
</gene>
<dbReference type="Proteomes" id="UP001277761">
    <property type="component" value="Unassembled WGS sequence"/>
</dbReference>
<keyword evidence="6" id="KW-0500">Molybdenum</keyword>
<keyword evidence="12" id="KW-0411">Iron-sulfur</keyword>
<dbReference type="InterPro" id="IPR006656">
    <property type="entry name" value="Mopterin_OxRdtase"/>
</dbReference>
<dbReference type="PRINTS" id="PR00368">
    <property type="entry name" value="FADPNR"/>
</dbReference>
<dbReference type="SUPFAM" id="SSF51905">
    <property type="entry name" value="FAD/NAD(P)-binding domain"/>
    <property type="match status" value="2"/>
</dbReference>
<dbReference type="InterPro" id="IPR006657">
    <property type="entry name" value="MoPterin_dinucl-bd_dom"/>
</dbReference>
<dbReference type="Gene3D" id="2.20.25.90">
    <property type="entry name" value="ADC-like domains"/>
    <property type="match status" value="1"/>
</dbReference>
<dbReference type="PROSITE" id="PS51669">
    <property type="entry name" value="4FE4S_MOW_BIS_MGD"/>
    <property type="match status" value="1"/>
</dbReference>
<keyword evidence="5" id="KW-0004">4Fe-4S</keyword>
<evidence type="ECO:0000259" key="15">
    <source>
        <dbReference type="PROSITE" id="PS51669"/>
    </source>
</evidence>
<sequence length="1270" mass="133753">MSGTTVRTACPYCGVGCGLRATVESGRLVGVEGDPEHPVNRGRTCAKPVALPDAVHAADRATTPRRRRDPAGPWEDLGWDAAIGWAAERLTAIRDEHGPEAIAFYVSGQLMTEDYYVVNKLAKGFLGTNTVDSNSRLCMSSAVAGYKATFGSDGPLPSYDDLDEADCVLLLGSNAAACHPIVWGRIRDAQARPERPCRVIVVDPRRTATAAAADLHLPVLPGGDVPLLLGMLHVVVRDGLVDEAYLAAHAEGWEGLREQVRGWSLERAARVSGVDAALIEEAARTFATAGAAMTCWTMGANQSTVGTDKNRALHALCVVTGQLGRPGAGPLSLTGQPNAMGGREVGGLATLLPGYRDARDPDDRAAVNAYWRLPPTAAGVSERPGLVATDLVDALHDGRVKAVWIMATNPAVSLPESAKVREALRRAELVVVQDAYHPTETSHLAHLVLPAAQWLEKDGTTTSSERRVTLMRRALPAPGDALPDWQILARLGAAMGWAEQFAWPDAAAVHAELVGLTAGRVCDQSGITHARLRRDGSVRWPFTTADAERADRLRDPLATPSAEDLAAPDRAGHSPRLYPDHRFPTPSGRARLGPLDVSGLAEAPDDDHPLLLTTGRVGGQWHTMTRTGKSADLLAADPEPFVELHPDDARRAGVEDGERVRLVSRRGSAVLRARVPELEPTAGDPALRGGAIRPGVAFAPFHWGLLHAPPGAGQLNALSHDATDPVSRQPELKAMAVRVEALVAPASVAAGPAGEATSPVSATLAPAPETHGRGADDGAAAGEDDAAPAGRRGRRRRERLVLVGGGMAAIAVLESVFAHRPSAHWETTILCGERDAPYDRVRVSKLVSPDPREDIALRPREWYLAHDVDLRLGTRAERLDLDAREVVLEDGERVPYDKVVLCTGSQPATPPILGLDLPGVVPFRTRADAAELNRLVRPGTMATVIGGGLLGLEAAAGLAEHGASVTIVHLGSRLMDRQLDRGGARLLERRIRELGIQLLLEQRTDRIVGTSAVTGVRFAEGDELAADLVVLATGIRPEIRVAMRSGIACHHAIVVDDELRTSAPDVWAVGECAEHRDVTYGLWAPIAAQARAAGATIAGVPAGYQGSPLATTLKVVGVDLFACGRPDQDTDEDDVDEVISVDTRRGTYRRLVLREGRLAGAVLLGDLALAPELTALTADAPAGVGGALVPDELLEAVVGGEPSVRPVPDAQLVCACNQVTAGTIRAAVADGDDSVEAIRASTGASGGCGGCASRVAALLEQARVASTPAG</sequence>
<dbReference type="PANTHER" id="PTHR43105">
    <property type="entry name" value="RESPIRATORY NITRATE REDUCTASE"/>
    <property type="match status" value="1"/>
</dbReference>
<dbReference type="Gene3D" id="1.10.10.1100">
    <property type="entry name" value="BFD-like [2Fe-2S]-binding domain"/>
    <property type="match status" value="1"/>
</dbReference>
<evidence type="ECO:0000256" key="4">
    <source>
        <dbReference type="ARBA" id="ARBA00008747"/>
    </source>
</evidence>
<evidence type="ECO:0000313" key="17">
    <source>
        <dbReference type="Proteomes" id="UP001277761"/>
    </source>
</evidence>
<evidence type="ECO:0000256" key="7">
    <source>
        <dbReference type="ARBA" id="ARBA00022630"/>
    </source>
</evidence>
<dbReference type="RefSeq" id="WP_319954019.1">
    <property type="nucleotide sequence ID" value="NZ_JAXAVX010000004.1"/>
</dbReference>
<evidence type="ECO:0000256" key="6">
    <source>
        <dbReference type="ARBA" id="ARBA00022505"/>
    </source>
</evidence>
<evidence type="ECO:0000313" key="16">
    <source>
        <dbReference type="EMBL" id="MDX8151864.1"/>
    </source>
</evidence>
<dbReference type="Pfam" id="PF01568">
    <property type="entry name" value="Molydop_binding"/>
    <property type="match status" value="1"/>
</dbReference>
<feature type="region of interest" description="Disordered" evidence="14">
    <location>
        <begin position="551"/>
        <end position="590"/>
    </location>
</feature>
<dbReference type="Pfam" id="PF00384">
    <property type="entry name" value="Molybdopterin"/>
    <property type="match status" value="1"/>
</dbReference>
<dbReference type="InterPro" id="IPR036188">
    <property type="entry name" value="FAD/NAD-bd_sf"/>
</dbReference>
<comment type="similarity">
    <text evidence="4">Belongs to the prokaryotic molybdopterin-containing oxidoreductase family. NasA/NapA/NarB subfamily.</text>
</comment>
<keyword evidence="9" id="KW-0274">FAD</keyword>
<evidence type="ECO:0000256" key="11">
    <source>
        <dbReference type="ARBA" id="ARBA00023004"/>
    </source>
</evidence>
<dbReference type="InterPro" id="IPR016156">
    <property type="entry name" value="FAD/NAD-linked_Rdtase_dimer_sf"/>
</dbReference>
<dbReference type="SUPFAM" id="SSF53706">
    <property type="entry name" value="Formate dehydrogenase/DMSO reductase, domains 1-3"/>
    <property type="match status" value="1"/>
</dbReference>
<dbReference type="CDD" id="cd02791">
    <property type="entry name" value="MopB_CT_Nitrate-R-NapA-like"/>
    <property type="match status" value="1"/>
</dbReference>
<dbReference type="EMBL" id="JAXAVX010000004">
    <property type="protein sequence ID" value="MDX8151864.1"/>
    <property type="molecule type" value="Genomic_DNA"/>
</dbReference>
<name>A0ABU4VL92_9ACTN</name>
<comment type="caution">
    <text evidence="16">The sequence shown here is derived from an EMBL/GenBank/DDBJ whole genome shotgun (WGS) entry which is preliminary data.</text>
</comment>
<evidence type="ECO:0000256" key="8">
    <source>
        <dbReference type="ARBA" id="ARBA00022723"/>
    </source>
</evidence>
<dbReference type="Pfam" id="PF07992">
    <property type="entry name" value="Pyr_redox_2"/>
    <property type="match status" value="1"/>
</dbReference>
<dbReference type="Pfam" id="PF18267">
    <property type="entry name" value="Rubredoxin_C"/>
    <property type="match status" value="1"/>
</dbReference>
<feature type="region of interest" description="Disordered" evidence="14">
    <location>
        <begin position="749"/>
        <end position="794"/>
    </location>
</feature>
<evidence type="ECO:0000256" key="9">
    <source>
        <dbReference type="ARBA" id="ARBA00022827"/>
    </source>
</evidence>
<organism evidence="16 17">
    <name type="scientific">Patulibacter brassicae</name>
    <dbReference type="NCBI Taxonomy" id="1705717"/>
    <lineage>
        <taxon>Bacteria</taxon>
        <taxon>Bacillati</taxon>
        <taxon>Actinomycetota</taxon>
        <taxon>Thermoleophilia</taxon>
        <taxon>Solirubrobacterales</taxon>
        <taxon>Patulibacteraceae</taxon>
        <taxon>Patulibacter</taxon>
    </lineage>
</organism>
<dbReference type="InterPro" id="IPR041854">
    <property type="entry name" value="BFD-like_2Fe2S-bd_dom_sf"/>
</dbReference>
<dbReference type="Gene3D" id="2.40.40.20">
    <property type="match status" value="1"/>
</dbReference>
<dbReference type="InterPro" id="IPR041957">
    <property type="entry name" value="CT_Nitrate-R-NapA-like"/>
</dbReference>
<evidence type="ECO:0000256" key="12">
    <source>
        <dbReference type="ARBA" id="ARBA00023014"/>
    </source>
</evidence>
<dbReference type="InterPro" id="IPR006963">
    <property type="entry name" value="Mopterin_OxRdtase_4Fe-4S_dom"/>
</dbReference>
<evidence type="ECO:0000256" key="5">
    <source>
        <dbReference type="ARBA" id="ARBA00022485"/>
    </source>
</evidence>
<dbReference type="Gene3D" id="3.30.390.30">
    <property type="match status" value="1"/>
</dbReference>
<dbReference type="SUPFAM" id="SSF50692">
    <property type="entry name" value="ADC-like"/>
    <property type="match status" value="1"/>
</dbReference>
<dbReference type="Gene3D" id="3.40.50.740">
    <property type="match status" value="1"/>
</dbReference>
<dbReference type="Pfam" id="PF04324">
    <property type="entry name" value="Fer2_BFD"/>
    <property type="match status" value="1"/>
</dbReference>
<comment type="cofactor">
    <cofactor evidence="2">
        <name>[4Fe-4S] cluster</name>
        <dbReference type="ChEBI" id="CHEBI:49883"/>
    </cofactor>
</comment>
<protein>
    <submittedName>
        <fullName evidence="16">Molybdopterin-dependent oxidoreductase</fullName>
    </submittedName>
</protein>
<keyword evidence="7" id="KW-0285">Flavoprotein</keyword>
<reference evidence="16 17" key="1">
    <citation type="submission" date="2023-11" db="EMBL/GenBank/DDBJ databases">
        <authorList>
            <person name="Xu M."/>
            <person name="Jiang T."/>
        </authorList>
    </citation>
    <scope>NUCLEOTIDE SEQUENCE [LARGE SCALE GENOMIC DNA]</scope>
    <source>
        <strain evidence="16 17">SD</strain>
    </source>
</reference>
<dbReference type="InterPro" id="IPR023753">
    <property type="entry name" value="FAD/NAD-binding_dom"/>
</dbReference>
<keyword evidence="10" id="KW-0560">Oxidoreductase</keyword>
<dbReference type="Pfam" id="PF04879">
    <property type="entry name" value="Molybdop_Fe4S4"/>
    <property type="match status" value="1"/>
</dbReference>
<evidence type="ECO:0000256" key="13">
    <source>
        <dbReference type="ARBA" id="ARBA00023063"/>
    </source>
</evidence>
<dbReference type="PANTHER" id="PTHR43105:SF9">
    <property type="entry name" value="NADPH-FE(3+) OXIDOREDUCTASE SUBUNIT ALPHA"/>
    <property type="match status" value="1"/>
</dbReference>
<feature type="domain" description="4Fe-4S Mo/W bis-MGD-type" evidence="15">
    <location>
        <begin position="3"/>
        <end position="59"/>
    </location>
</feature>
<dbReference type="InterPro" id="IPR009010">
    <property type="entry name" value="Asp_de-COase-like_dom_sf"/>
</dbReference>
<keyword evidence="11" id="KW-0408">Iron</keyword>
<accession>A0ABU4VL92</accession>
<dbReference type="Gene3D" id="3.40.228.10">
    <property type="entry name" value="Dimethylsulfoxide Reductase, domain 2"/>
    <property type="match status" value="1"/>
</dbReference>
<dbReference type="InterPro" id="IPR050123">
    <property type="entry name" value="Prok_molybdopt-oxidoreductase"/>
</dbReference>
<comment type="cofactor">
    <cofactor evidence="1">
        <name>Mo-bis(molybdopterin guanine dinucleotide)</name>
        <dbReference type="ChEBI" id="CHEBI:60539"/>
    </cofactor>
</comment>
<keyword evidence="8" id="KW-0479">Metal-binding</keyword>
<proteinExistence type="inferred from homology"/>
<dbReference type="Gene3D" id="3.50.50.60">
    <property type="entry name" value="FAD/NAD(P)-binding domain"/>
    <property type="match status" value="2"/>
</dbReference>
<comment type="cofactor">
    <cofactor evidence="3">
        <name>FAD</name>
        <dbReference type="ChEBI" id="CHEBI:57692"/>
    </cofactor>
</comment>
<dbReference type="InterPro" id="IPR041575">
    <property type="entry name" value="Rubredoxin_C"/>
</dbReference>